<protein>
    <submittedName>
        <fullName evidence="1">Uncharacterized protein</fullName>
    </submittedName>
</protein>
<keyword evidence="2" id="KW-1185">Reference proteome</keyword>
<dbReference type="Proteomes" id="UP000314294">
    <property type="component" value="Unassembled WGS sequence"/>
</dbReference>
<evidence type="ECO:0000313" key="1">
    <source>
        <dbReference type="EMBL" id="TNN66684.1"/>
    </source>
</evidence>
<organism evidence="1 2">
    <name type="scientific">Liparis tanakae</name>
    <name type="common">Tanaka's snailfish</name>
    <dbReference type="NCBI Taxonomy" id="230148"/>
    <lineage>
        <taxon>Eukaryota</taxon>
        <taxon>Metazoa</taxon>
        <taxon>Chordata</taxon>
        <taxon>Craniata</taxon>
        <taxon>Vertebrata</taxon>
        <taxon>Euteleostomi</taxon>
        <taxon>Actinopterygii</taxon>
        <taxon>Neopterygii</taxon>
        <taxon>Teleostei</taxon>
        <taxon>Neoteleostei</taxon>
        <taxon>Acanthomorphata</taxon>
        <taxon>Eupercaria</taxon>
        <taxon>Perciformes</taxon>
        <taxon>Cottioidei</taxon>
        <taxon>Cottales</taxon>
        <taxon>Liparidae</taxon>
        <taxon>Liparis</taxon>
    </lineage>
</organism>
<evidence type="ECO:0000313" key="2">
    <source>
        <dbReference type="Proteomes" id="UP000314294"/>
    </source>
</evidence>
<dbReference type="EMBL" id="SRLO01000215">
    <property type="protein sequence ID" value="TNN66684.1"/>
    <property type="molecule type" value="Genomic_DNA"/>
</dbReference>
<reference evidence="1 2" key="1">
    <citation type="submission" date="2019-03" db="EMBL/GenBank/DDBJ databases">
        <title>First draft genome of Liparis tanakae, snailfish: a comprehensive survey of snailfish specific genes.</title>
        <authorList>
            <person name="Kim W."/>
            <person name="Song I."/>
            <person name="Jeong J.-H."/>
            <person name="Kim D."/>
            <person name="Kim S."/>
            <person name="Ryu S."/>
            <person name="Song J.Y."/>
            <person name="Lee S.K."/>
        </authorList>
    </citation>
    <scope>NUCLEOTIDE SEQUENCE [LARGE SCALE GENOMIC DNA]</scope>
    <source>
        <tissue evidence="1">Muscle</tissue>
    </source>
</reference>
<proteinExistence type="predicted"/>
<comment type="caution">
    <text evidence="1">The sequence shown here is derived from an EMBL/GenBank/DDBJ whole genome shotgun (WGS) entry which is preliminary data.</text>
</comment>
<sequence length="69" mass="7811">MEQATTVCGFHGDRSYCIIPQRLYLEEGSPRNSERAGRCDEMLHNLSELGLLRPQSVKTAKFKDDGKEP</sequence>
<accession>A0A4Z2HNZ8</accession>
<dbReference type="AlphaFoldDB" id="A0A4Z2HNZ8"/>
<name>A0A4Z2HNZ8_9TELE</name>
<gene>
    <name evidence="1" type="ORF">EYF80_023073</name>
</gene>